<proteinExistence type="predicted"/>
<protein>
    <submittedName>
        <fullName evidence="1">Uncharacterized protein</fullName>
    </submittedName>
</protein>
<reference evidence="1" key="1">
    <citation type="journal article" date="2012" name="Proc. Natl. Acad. Sci. U.S.A.">
        <title>Antigenic diversity is generated by distinct evolutionary mechanisms in African trypanosome species.</title>
        <authorList>
            <person name="Jackson A.P."/>
            <person name="Berry A."/>
            <person name="Aslett M."/>
            <person name="Allison H.C."/>
            <person name="Burton P."/>
            <person name="Vavrova-Anderson J."/>
            <person name="Brown R."/>
            <person name="Browne H."/>
            <person name="Corton N."/>
            <person name="Hauser H."/>
            <person name="Gamble J."/>
            <person name="Gilderthorp R."/>
            <person name="Marcello L."/>
            <person name="McQuillan J."/>
            <person name="Otto T.D."/>
            <person name="Quail M.A."/>
            <person name="Sanders M.J."/>
            <person name="van Tonder A."/>
            <person name="Ginger M.L."/>
            <person name="Field M.C."/>
            <person name="Barry J.D."/>
            <person name="Hertz-Fowler C."/>
            <person name="Berriman M."/>
        </authorList>
    </citation>
    <scope>NUCLEOTIDE SEQUENCE</scope>
    <source>
        <strain evidence="1">IL3000</strain>
    </source>
</reference>
<dbReference type="EMBL" id="HE575321">
    <property type="protein sequence ID" value="CCC92584.1"/>
    <property type="molecule type" value="Genomic_DNA"/>
</dbReference>
<gene>
    <name evidence="1" type="ORF">TCIL3000_8_8140</name>
</gene>
<accession>G0UT71</accession>
<organism evidence="1">
    <name type="scientific">Trypanosoma congolense (strain IL3000)</name>
    <dbReference type="NCBI Taxonomy" id="1068625"/>
    <lineage>
        <taxon>Eukaryota</taxon>
        <taxon>Discoba</taxon>
        <taxon>Euglenozoa</taxon>
        <taxon>Kinetoplastea</taxon>
        <taxon>Metakinetoplastina</taxon>
        <taxon>Trypanosomatida</taxon>
        <taxon>Trypanosomatidae</taxon>
        <taxon>Trypanosoma</taxon>
        <taxon>Nannomonas</taxon>
    </lineage>
</organism>
<name>G0UT71_TRYCI</name>
<sequence>MWRPLLMALLTSRESVPMGCRLAGNAILSTHRSASSCVRLSLSRTSHRCSGHNQFPVGENHEGGNVWGAVIAARLIQTACFASRCVCVCGKNPPGLSAPRFGSQESGERWIIFFKKILLSFGLFVWEGQVSDL</sequence>
<evidence type="ECO:0000313" key="1">
    <source>
        <dbReference type="EMBL" id="CCC92584.1"/>
    </source>
</evidence>
<dbReference type="AlphaFoldDB" id="G0UT71"/>